<keyword evidence="6 7" id="KW-0694">RNA-binding</keyword>
<dbReference type="GO" id="GO:0042781">
    <property type="term" value="F:3'-tRNA processing endoribonuclease activity"/>
    <property type="evidence" value="ECO:0007669"/>
    <property type="project" value="TreeGrafter"/>
</dbReference>
<evidence type="ECO:0000256" key="2">
    <source>
        <dbReference type="ARBA" id="ARBA00022694"/>
    </source>
</evidence>
<name>A0A1H7FJK7_9GAMM</name>
<gene>
    <name evidence="7" type="primary">rnpA</name>
    <name evidence="9" type="ORF">SAMN05216214_101248</name>
</gene>
<dbReference type="RefSeq" id="WP_139213990.1">
    <property type="nucleotide sequence ID" value="NZ_FOAS01000001.1"/>
</dbReference>
<dbReference type="EMBL" id="FOAS01000001">
    <property type="protein sequence ID" value="SEK26169.1"/>
    <property type="molecule type" value="Genomic_DNA"/>
</dbReference>
<dbReference type="GO" id="GO:0000049">
    <property type="term" value="F:tRNA binding"/>
    <property type="evidence" value="ECO:0007669"/>
    <property type="project" value="UniProtKB-UniRule"/>
</dbReference>
<comment type="catalytic activity">
    <reaction evidence="7">
        <text>Endonucleolytic cleavage of RNA, removing 5'-extranucleotides from tRNA precursor.</text>
        <dbReference type="EC" id="3.1.26.5"/>
    </reaction>
</comment>
<dbReference type="InterPro" id="IPR014721">
    <property type="entry name" value="Ribsml_uS5_D2-typ_fold_subgr"/>
</dbReference>
<proteinExistence type="inferred from homology"/>
<dbReference type="InterPro" id="IPR000100">
    <property type="entry name" value="RNase_P"/>
</dbReference>
<sequence length="132" mass="15020">MADQSFSRDKRLLTPRQFKAVFDGTTGKVPGKQVLLLARANQLDHPRIGFVIAKKSVRLAVERNRLKRVIRDSFRRHQDVIGGWDIVVLARKGMADSDNSELHAHFAKLWKRFSRLATHLPAAKDSPARRNA</sequence>
<dbReference type="GO" id="GO:0030677">
    <property type="term" value="C:ribonuclease P complex"/>
    <property type="evidence" value="ECO:0007669"/>
    <property type="project" value="TreeGrafter"/>
</dbReference>
<keyword evidence="10" id="KW-1185">Reference proteome</keyword>
<protein>
    <recommendedName>
        <fullName evidence="7 8">Ribonuclease P protein component</fullName>
        <shortName evidence="7">RNase P protein</shortName>
        <shortName evidence="7">RNaseP protein</shortName>
        <ecNumber evidence="7 8">3.1.26.5</ecNumber>
    </recommendedName>
    <alternativeName>
        <fullName evidence="7">Protein C5</fullName>
    </alternativeName>
</protein>
<accession>A0A1H7FJK7</accession>
<evidence type="ECO:0000256" key="5">
    <source>
        <dbReference type="ARBA" id="ARBA00022801"/>
    </source>
</evidence>
<evidence type="ECO:0000256" key="6">
    <source>
        <dbReference type="ARBA" id="ARBA00022884"/>
    </source>
</evidence>
<dbReference type="HAMAP" id="MF_00227">
    <property type="entry name" value="RNase_P"/>
    <property type="match status" value="1"/>
</dbReference>
<organism evidence="9 10">
    <name type="scientific">Atopomonas hussainii</name>
    <dbReference type="NCBI Taxonomy" id="1429083"/>
    <lineage>
        <taxon>Bacteria</taxon>
        <taxon>Pseudomonadati</taxon>
        <taxon>Pseudomonadota</taxon>
        <taxon>Gammaproteobacteria</taxon>
        <taxon>Pseudomonadales</taxon>
        <taxon>Pseudomonadaceae</taxon>
        <taxon>Atopomonas</taxon>
    </lineage>
</organism>
<dbReference type="PANTHER" id="PTHR33992">
    <property type="entry name" value="RIBONUCLEASE P PROTEIN COMPONENT"/>
    <property type="match status" value="1"/>
</dbReference>
<dbReference type="PROSITE" id="PS00648">
    <property type="entry name" value="RIBONUCLEASE_P"/>
    <property type="match status" value="1"/>
</dbReference>
<dbReference type="Pfam" id="PF00825">
    <property type="entry name" value="Ribonuclease_P"/>
    <property type="match status" value="1"/>
</dbReference>
<evidence type="ECO:0000313" key="9">
    <source>
        <dbReference type="EMBL" id="SEK26169.1"/>
    </source>
</evidence>
<dbReference type="Proteomes" id="UP000185766">
    <property type="component" value="Unassembled WGS sequence"/>
</dbReference>
<comment type="similarity">
    <text evidence="7">Belongs to the RnpA family.</text>
</comment>
<dbReference type="NCBIfam" id="TIGR00188">
    <property type="entry name" value="rnpA"/>
    <property type="match status" value="1"/>
</dbReference>
<evidence type="ECO:0000256" key="8">
    <source>
        <dbReference type="NCBIfam" id="TIGR00188"/>
    </source>
</evidence>
<keyword evidence="3 7" id="KW-0540">Nuclease</keyword>
<keyword evidence="2 7" id="KW-0819">tRNA processing</keyword>
<comment type="subunit">
    <text evidence="7">Consists of a catalytic RNA component (M1 or rnpB) and a protein subunit.</text>
</comment>
<evidence type="ECO:0000313" key="10">
    <source>
        <dbReference type="Proteomes" id="UP000185766"/>
    </source>
</evidence>
<dbReference type="InterPro" id="IPR020568">
    <property type="entry name" value="Ribosomal_Su5_D2-typ_SF"/>
</dbReference>
<evidence type="ECO:0000256" key="1">
    <source>
        <dbReference type="ARBA" id="ARBA00002663"/>
    </source>
</evidence>
<evidence type="ECO:0000256" key="4">
    <source>
        <dbReference type="ARBA" id="ARBA00022759"/>
    </source>
</evidence>
<keyword evidence="4 7" id="KW-0255">Endonuclease</keyword>
<dbReference type="PANTHER" id="PTHR33992:SF1">
    <property type="entry name" value="RIBONUCLEASE P PROTEIN COMPONENT"/>
    <property type="match status" value="1"/>
</dbReference>
<comment type="function">
    <text evidence="1 7">RNaseP catalyzes the removal of the 5'-leader sequence from pre-tRNA to produce the mature 5'-terminus. It can also cleave other RNA substrates such as 4.5S RNA. The protein component plays an auxiliary but essential role in vivo by binding to the 5'-leader sequence and broadening the substrate specificity of the ribozyme.</text>
</comment>
<dbReference type="Gene3D" id="3.30.230.10">
    <property type="match status" value="1"/>
</dbReference>
<dbReference type="AlphaFoldDB" id="A0A1H7FJK7"/>
<evidence type="ECO:0000256" key="3">
    <source>
        <dbReference type="ARBA" id="ARBA00022722"/>
    </source>
</evidence>
<dbReference type="InterPro" id="IPR020539">
    <property type="entry name" value="RNase_P_CS"/>
</dbReference>
<dbReference type="GO" id="GO:0001682">
    <property type="term" value="P:tRNA 5'-leader removal"/>
    <property type="evidence" value="ECO:0007669"/>
    <property type="project" value="UniProtKB-UniRule"/>
</dbReference>
<dbReference type="SUPFAM" id="SSF54211">
    <property type="entry name" value="Ribosomal protein S5 domain 2-like"/>
    <property type="match status" value="1"/>
</dbReference>
<keyword evidence="5 7" id="KW-0378">Hydrolase</keyword>
<reference evidence="9 10" key="1">
    <citation type="submission" date="2016-10" db="EMBL/GenBank/DDBJ databases">
        <authorList>
            <person name="de Groot N.N."/>
        </authorList>
    </citation>
    <scope>NUCLEOTIDE SEQUENCE [LARGE SCALE GENOMIC DNA]</scope>
    <source>
        <strain evidence="9 10">JCM 19513</strain>
    </source>
</reference>
<evidence type="ECO:0000256" key="7">
    <source>
        <dbReference type="HAMAP-Rule" id="MF_00227"/>
    </source>
</evidence>
<dbReference type="GO" id="GO:0004526">
    <property type="term" value="F:ribonuclease P activity"/>
    <property type="evidence" value="ECO:0007669"/>
    <property type="project" value="UniProtKB-UniRule"/>
</dbReference>
<dbReference type="EC" id="3.1.26.5" evidence="7 8"/>